<accession>A0A915KMQ4</accession>
<name>A0A915KMQ4_ROMCU</name>
<sequence length="133" mass="15858">MIVRQYSTDRRIMNPRKRTTLNEQTIFHYYSYNSMTSDENSPKGKYLSWFPGELDDILRIPLIPSGDLEIPKYDFGVDSNEVQKFYPSYSLIIEKTRSQVDQKRLDVWRQKQIELLGLETFEKNMKECQSSFL</sequence>
<proteinExistence type="predicted"/>
<evidence type="ECO:0000313" key="1">
    <source>
        <dbReference type="Proteomes" id="UP000887565"/>
    </source>
</evidence>
<dbReference type="WBParaSite" id="nRc.2.0.1.t40061-RA">
    <property type="protein sequence ID" value="nRc.2.0.1.t40061-RA"/>
    <property type="gene ID" value="nRc.2.0.1.g40061"/>
</dbReference>
<protein>
    <submittedName>
        <fullName evidence="2">Uncharacterized protein</fullName>
    </submittedName>
</protein>
<keyword evidence="1" id="KW-1185">Reference proteome</keyword>
<reference evidence="2" key="1">
    <citation type="submission" date="2022-11" db="UniProtKB">
        <authorList>
            <consortium name="WormBaseParasite"/>
        </authorList>
    </citation>
    <scope>IDENTIFICATION</scope>
</reference>
<dbReference type="AlphaFoldDB" id="A0A915KMQ4"/>
<evidence type="ECO:0000313" key="2">
    <source>
        <dbReference type="WBParaSite" id="nRc.2.0.1.t40061-RA"/>
    </source>
</evidence>
<organism evidence="1 2">
    <name type="scientific">Romanomermis culicivorax</name>
    <name type="common">Nematode worm</name>
    <dbReference type="NCBI Taxonomy" id="13658"/>
    <lineage>
        <taxon>Eukaryota</taxon>
        <taxon>Metazoa</taxon>
        <taxon>Ecdysozoa</taxon>
        <taxon>Nematoda</taxon>
        <taxon>Enoplea</taxon>
        <taxon>Dorylaimia</taxon>
        <taxon>Mermithida</taxon>
        <taxon>Mermithoidea</taxon>
        <taxon>Mermithidae</taxon>
        <taxon>Romanomermis</taxon>
    </lineage>
</organism>
<dbReference type="Proteomes" id="UP000887565">
    <property type="component" value="Unplaced"/>
</dbReference>